<reference evidence="11 12" key="1">
    <citation type="submission" date="2024-03" db="EMBL/GenBank/DDBJ databases">
        <title>High-quality draft genome sequence of Oceanobacter sp. wDCs-4.</title>
        <authorList>
            <person name="Dong C."/>
        </authorList>
    </citation>
    <scope>NUCLEOTIDE SEQUENCE [LARGE SCALE GENOMIC DNA]</scope>
    <source>
        <strain evidence="12">wDCs-4</strain>
    </source>
</reference>
<comment type="caution">
    <text evidence="11">The sequence shown here is derived from an EMBL/GenBank/DDBJ whole genome shotgun (WGS) entry which is preliminary data.</text>
</comment>
<feature type="transmembrane region" description="Helical" evidence="9">
    <location>
        <begin position="6"/>
        <end position="27"/>
    </location>
</feature>
<feature type="transmembrane region" description="Helical" evidence="9">
    <location>
        <begin position="266"/>
        <end position="290"/>
    </location>
</feature>
<keyword evidence="3" id="KW-1003">Cell membrane</keyword>
<evidence type="ECO:0000256" key="6">
    <source>
        <dbReference type="ARBA" id="ARBA00022927"/>
    </source>
</evidence>
<evidence type="ECO:0000256" key="5">
    <source>
        <dbReference type="ARBA" id="ARBA00022856"/>
    </source>
</evidence>
<dbReference type="Pfam" id="PF00528">
    <property type="entry name" value="BPD_transp_1"/>
    <property type="match status" value="1"/>
</dbReference>
<dbReference type="EMBL" id="JBBKTX010000015">
    <property type="protein sequence ID" value="MFK4753308.1"/>
    <property type="molecule type" value="Genomic_DNA"/>
</dbReference>
<dbReference type="PANTHER" id="PTHR43386:SF24">
    <property type="entry name" value="OLIGOPEPTIDE TRANSPORT SYSTEM PERMEASE PROTEIN AMID"/>
    <property type="match status" value="1"/>
</dbReference>
<comment type="subcellular location">
    <subcellularLocation>
        <location evidence="1 9">Cell membrane</location>
        <topology evidence="1 9">Multi-pass membrane protein</topology>
    </subcellularLocation>
</comment>
<dbReference type="Proteomes" id="UP001620597">
    <property type="component" value="Unassembled WGS sequence"/>
</dbReference>
<dbReference type="InterPro" id="IPR050366">
    <property type="entry name" value="BP-dependent_transpt_permease"/>
</dbReference>
<evidence type="ECO:0000256" key="9">
    <source>
        <dbReference type="RuleBase" id="RU363032"/>
    </source>
</evidence>
<keyword evidence="5" id="KW-0571">Peptide transport</keyword>
<dbReference type="InterPro" id="IPR000515">
    <property type="entry name" value="MetI-like"/>
</dbReference>
<feature type="domain" description="ABC transmembrane type-1" evidence="10">
    <location>
        <begin position="262"/>
        <end position="472"/>
    </location>
</feature>
<evidence type="ECO:0000256" key="2">
    <source>
        <dbReference type="ARBA" id="ARBA00022448"/>
    </source>
</evidence>
<dbReference type="PROSITE" id="PS50928">
    <property type="entry name" value="ABC_TM1"/>
    <property type="match status" value="1"/>
</dbReference>
<keyword evidence="6" id="KW-0653">Protein transport</keyword>
<keyword evidence="7 9" id="KW-1133">Transmembrane helix</keyword>
<keyword evidence="4 9" id="KW-0812">Transmembrane</keyword>
<dbReference type="CDD" id="cd06261">
    <property type="entry name" value="TM_PBP2"/>
    <property type="match status" value="1"/>
</dbReference>
<protein>
    <submittedName>
        <fullName evidence="11">ABC transporter permease</fullName>
    </submittedName>
</protein>
<evidence type="ECO:0000256" key="1">
    <source>
        <dbReference type="ARBA" id="ARBA00004651"/>
    </source>
</evidence>
<evidence type="ECO:0000313" key="12">
    <source>
        <dbReference type="Proteomes" id="UP001620597"/>
    </source>
</evidence>
<name>A0ABW8NK20_9GAMM</name>
<feature type="transmembrane region" description="Helical" evidence="9">
    <location>
        <begin position="215"/>
        <end position="236"/>
    </location>
</feature>
<dbReference type="Gene3D" id="1.10.3720.10">
    <property type="entry name" value="MetI-like"/>
    <property type="match status" value="1"/>
</dbReference>
<evidence type="ECO:0000256" key="4">
    <source>
        <dbReference type="ARBA" id="ARBA00022692"/>
    </source>
</evidence>
<feature type="transmembrane region" description="Helical" evidence="9">
    <location>
        <begin position="297"/>
        <end position="321"/>
    </location>
</feature>
<dbReference type="PANTHER" id="PTHR43386">
    <property type="entry name" value="OLIGOPEPTIDE TRANSPORT SYSTEM PERMEASE PROTEIN APPC"/>
    <property type="match status" value="1"/>
</dbReference>
<comment type="similarity">
    <text evidence="9">Belongs to the binding-protein-dependent transport system permease family.</text>
</comment>
<proteinExistence type="inferred from homology"/>
<evidence type="ECO:0000259" key="10">
    <source>
        <dbReference type="PROSITE" id="PS50928"/>
    </source>
</evidence>
<evidence type="ECO:0000256" key="7">
    <source>
        <dbReference type="ARBA" id="ARBA00022989"/>
    </source>
</evidence>
<feature type="transmembrane region" description="Helical" evidence="9">
    <location>
        <begin position="47"/>
        <end position="64"/>
    </location>
</feature>
<evidence type="ECO:0000256" key="8">
    <source>
        <dbReference type="ARBA" id="ARBA00023136"/>
    </source>
</evidence>
<organism evidence="11 12">
    <name type="scientific">Oceanobacter antarcticus</name>
    <dbReference type="NCBI Taxonomy" id="3133425"/>
    <lineage>
        <taxon>Bacteria</taxon>
        <taxon>Pseudomonadati</taxon>
        <taxon>Pseudomonadota</taxon>
        <taxon>Gammaproteobacteria</taxon>
        <taxon>Oceanospirillales</taxon>
        <taxon>Oceanospirillaceae</taxon>
        <taxon>Oceanobacter</taxon>
    </lineage>
</organism>
<accession>A0ABW8NK20</accession>
<dbReference type="InterPro" id="IPR035906">
    <property type="entry name" value="MetI-like_sf"/>
</dbReference>
<gene>
    <name evidence="11" type="ORF">WG929_12910</name>
</gene>
<feature type="transmembrane region" description="Helical" evidence="9">
    <location>
        <begin position="400"/>
        <end position="424"/>
    </location>
</feature>
<feature type="transmembrane region" description="Helical" evidence="9">
    <location>
        <begin position="449"/>
        <end position="472"/>
    </location>
</feature>
<evidence type="ECO:0000256" key="3">
    <source>
        <dbReference type="ARBA" id="ARBA00022475"/>
    </source>
</evidence>
<dbReference type="RefSeq" id="WP_416206361.1">
    <property type="nucleotide sequence ID" value="NZ_JBBKTX010000015.1"/>
</dbReference>
<keyword evidence="2 9" id="KW-0813">Transport</keyword>
<dbReference type="SUPFAM" id="SSF161098">
    <property type="entry name" value="MetI-like"/>
    <property type="match status" value="1"/>
</dbReference>
<feature type="transmembrane region" description="Helical" evidence="9">
    <location>
        <begin position="175"/>
        <end position="194"/>
    </location>
</feature>
<evidence type="ECO:0000313" key="11">
    <source>
        <dbReference type="EMBL" id="MFK4753308.1"/>
    </source>
</evidence>
<sequence>MLAVQPVVLLSDLLIFALVAALALFFVQLARDPLARGRWRSVFESRLGSSAFMVILFYVLLALLDSLHYREPLPAVAETQVADALAQTDETDKQPTIEDKVHYSQQVNSVLDAVLAGLHAQDEKTYSEPFSIYSFARENQTSDDGKVVREFPRLIHAGRHLQQGESVAVDVLQRSFKAVLIGLAMMAALVILHLQWRFRSRSRNRAQSGGDIGSVLPWTTIYITLGVLVVGSSWVLELGQYYHILGTNKVGQDVLYLALKATRTGVLIGTLATLLTLPLAIVLGISAGYFRGWVDDLVQYVYTTLSSIPGILLIAASVLLIDVYIETHQQQFQLTSERADFKFLALCFILGMTSWTGLCRLLRAETLKVSQLDYVQAARAFGVRHGRIIGRHILPNVTHIILIALVLDFSGFVLAEAVLSYIGVGVDPSMASWGNMINEARAELSREPVVWWSVAAAFVLMFILVLAANLFADKVRDAFDPRSAG</sequence>
<keyword evidence="12" id="KW-1185">Reference proteome</keyword>
<keyword evidence="8 9" id="KW-0472">Membrane</keyword>